<gene>
    <name evidence="5" type="ORF">SCMC78_23070</name>
</gene>
<dbReference type="Gene3D" id="1.10.10.10">
    <property type="entry name" value="Winged helix-like DNA-binding domain superfamily/Winged helix DNA-binding domain"/>
    <property type="match status" value="1"/>
</dbReference>
<dbReference type="InterPro" id="IPR016032">
    <property type="entry name" value="Sig_transdc_resp-reg_C-effctor"/>
</dbReference>
<keyword evidence="2" id="KW-0238">DNA-binding</keyword>
<reference evidence="5" key="1">
    <citation type="submission" date="2024-07" db="EMBL/GenBank/DDBJ databases">
        <title>Complete genome sequences of cellulolytic bacteria, Kitasatospora sp. CMC57 and Streptomyces sp. CMC78, isolated from Japanese agricultural soil.</title>
        <authorList>
            <person name="Hashimoto T."/>
            <person name="Ito M."/>
            <person name="Iwamoto M."/>
            <person name="Fukahori D."/>
            <person name="Shoda T."/>
            <person name="Sakoda M."/>
            <person name="Morohoshi T."/>
            <person name="Mitsuboshi M."/>
            <person name="Nishizawa T."/>
        </authorList>
    </citation>
    <scope>NUCLEOTIDE SEQUENCE</scope>
    <source>
        <strain evidence="5">CMC78</strain>
    </source>
</reference>
<sequence>MIHTKPLTLWALRQILSMRADLEVSTALASIPQRPPYALDLLVLDINAGPDQARVALLATLSARTRVLVMAPAERHREWESPGPPVGFLDDRSTPRQVLAAVCGEVAAQDVGPALSAREQQVLDCIAEGLTQDQAARRLGISSHTVDTYTRRVRRKLGLGNKADLTRAALVGVSAPVC</sequence>
<organism evidence="5">
    <name type="scientific">Streptomyces sp. CMC78</name>
    <dbReference type="NCBI Taxonomy" id="3231512"/>
    <lineage>
        <taxon>Bacteria</taxon>
        <taxon>Bacillati</taxon>
        <taxon>Actinomycetota</taxon>
        <taxon>Actinomycetes</taxon>
        <taxon>Kitasatosporales</taxon>
        <taxon>Streptomycetaceae</taxon>
        <taxon>Streptomyces</taxon>
    </lineage>
</organism>
<dbReference type="InterPro" id="IPR000792">
    <property type="entry name" value="Tscrpt_reg_LuxR_C"/>
</dbReference>
<dbReference type="SMART" id="SM00421">
    <property type="entry name" value="HTH_LUXR"/>
    <property type="match status" value="1"/>
</dbReference>
<name>A0AB33KI80_9ACTN</name>
<protein>
    <recommendedName>
        <fullName evidence="4">HTH luxR-type domain-containing protein</fullName>
    </recommendedName>
</protein>
<dbReference type="RefSeq" id="WP_319598737.1">
    <property type="nucleotide sequence ID" value="NZ_AP035884.1"/>
</dbReference>
<keyword evidence="3" id="KW-0804">Transcription</keyword>
<dbReference type="KEGG" id="stcm:SCMC78_23070"/>
<evidence type="ECO:0000256" key="1">
    <source>
        <dbReference type="ARBA" id="ARBA00023015"/>
    </source>
</evidence>
<dbReference type="InterPro" id="IPR036388">
    <property type="entry name" value="WH-like_DNA-bd_sf"/>
</dbReference>
<dbReference type="PROSITE" id="PS50043">
    <property type="entry name" value="HTH_LUXR_2"/>
    <property type="match status" value="1"/>
</dbReference>
<dbReference type="EMBL" id="AP035884">
    <property type="protein sequence ID" value="BFP52500.1"/>
    <property type="molecule type" value="Genomic_DNA"/>
</dbReference>
<dbReference type="Pfam" id="PF00196">
    <property type="entry name" value="GerE"/>
    <property type="match status" value="1"/>
</dbReference>
<dbReference type="SUPFAM" id="SSF46894">
    <property type="entry name" value="C-terminal effector domain of the bipartite response regulators"/>
    <property type="match status" value="1"/>
</dbReference>
<evidence type="ECO:0000256" key="2">
    <source>
        <dbReference type="ARBA" id="ARBA00023125"/>
    </source>
</evidence>
<dbReference type="GO" id="GO:0003677">
    <property type="term" value="F:DNA binding"/>
    <property type="evidence" value="ECO:0007669"/>
    <property type="project" value="UniProtKB-KW"/>
</dbReference>
<evidence type="ECO:0000313" key="5">
    <source>
        <dbReference type="EMBL" id="BFP52500.1"/>
    </source>
</evidence>
<keyword evidence="1" id="KW-0805">Transcription regulation</keyword>
<proteinExistence type="predicted"/>
<dbReference type="PANTHER" id="PTHR44688">
    <property type="entry name" value="DNA-BINDING TRANSCRIPTIONAL ACTIVATOR DEVR_DOSR"/>
    <property type="match status" value="1"/>
</dbReference>
<dbReference type="PANTHER" id="PTHR44688:SF16">
    <property type="entry name" value="DNA-BINDING TRANSCRIPTIONAL ACTIVATOR DEVR_DOSR"/>
    <property type="match status" value="1"/>
</dbReference>
<dbReference type="PRINTS" id="PR00038">
    <property type="entry name" value="HTHLUXR"/>
</dbReference>
<dbReference type="AlphaFoldDB" id="A0AB33KI80"/>
<evidence type="ECO:0000259" key="4">
    <source>
        <dbReference type="PROSITE" id="PS50043"/>
    </source>
</evidence>
<evidence type="ECO:0000256" key="3">
    <source>
        <dbReference type="ARBA" id="ARBA00023163"/>
    </source>
</evidence>
<dbReference type="CDD" id="cd06170">
    <property type="entry name" value="LuxR_C_like"/>
    <property type="match status" value="1"/>
</dbReference>
<dbReference type="GO" id="GO:0006355">
    <property type="term" value="P:regulation of DNA-templated transcription"/>
    <property type="evidence" value="ECO:0007669"/>
    <property type="project" value="InterPro"/>
</dbReference>
<feature type="domain" description="HTH luxR-type" evidence="4">
    <location>
        <begin position="108"/>
        <end position="173"/>
    </location>
</feature>
<accession>A0AB33KI80</accession>